<dbReference type="GO" id="GO:0008914">
    <property type="term" value="F:leucyl-tRNA--protein transferase activity"/>
    <property type="evidence" value="ECO:0007669"/>
    <property type="project" value="UniProtKB-EC"/>
</dbReference>
<dbReference type="GO" id="GO:0005737">
    <property type="term" value="C:cytoplasm"/>
    <property type="evidence" value="ECO:0007669"/>
    <property type="project" value="TreeGrafter"/>
</dbReference>
<dbReference type="HAMAP" id="MF_00688">
    <property type="entry name" value="Leu_Phe_trans"/>
    <property type="match status" value="1"/>
</dbReference>
<dbReference type="PANTHER" id="PTHR30098">
    <property type="entry name" value="LEUCYL/PHENYLALANYL-TRNA--PROTEIN TRANSFERASE"/>
    <property type="match status" value="1"/>
</dbReference>
<evidence type="ECO:0000256" key="1">
    <source>
        <dbReference type="ARBA" id="ARBA00022490"/>
    </source>
</evidence>
<evidence type="ECO:0000256" key="3">
    <source>
        <dbReference type="ARBA" id="ARBA00023315"/>
    </source>
</evidence>
<keyword evidence="1" id="KW-0963">Cytoplasm</keyword>
<dbReference type="Gene3D" id="3.30.70.3550">
    <property type="entry name" value="Leucyl/phenylalanyl-tRNA-protein transferase, N-terminal domain"/>
    <property type="match status" value="1"/>
</dbReference>
<dbReference type="GO" id="GO:0030163">
    <property type="term" value="P:protein catabolic process"/>
    <property type="evidence" value="ECO:0007669"/>
    <property type="project" value="InterPro"/>
</dbReference>
<sequence>MIDWLDDYQRPTFPDTSRAMHEPNGLLAGGGIVSPLWLDTAYRQGIFPWNDPEEERMWWTPSPRAVITPASFRIPRTVRKDLNSTKAHITANIAFRRVMQACAEPRGFSDSKDVGTWISQDMIDAYESLHRAGRAISVEHWNANGELTGGFYGLMIGRVIFGESMFSREPNASKRAFATAAPKLFELGIELIDCQMKTEHLARFGLIELDRDDFEKQLILNTTKPTIRALPVVLKR</sequence>
<organism evidence="4">
    <name type="scientific">hydrothermal vent metagenome</name>
    <dbReference type="NCBI Taxonomy" id="652676"/>
    <lineage>
        <taxon>unclassified sequences</taxon>
        <taxon>metagenomes</taxon>
        <taxon>ecological metagenomes</taxon>
    </lineage>
</organism>
<proteinExistence type="inferred from homology"/>
<dbReference type="Gene3D" id="3.40.630.70">
    <property type="entry name" value="Leucyl/phenylalanyl-tRNA-protein transferase, C-terminal domain"/>
    <property type="match status" value="1"/>
</dbReference>
<dbReference type="AlphaFoldDB" id="A0A161K415"/>
<keyword evidence="2 4" id="KW-0808">Transferase</keyword>
<dbReference type="PANTHER" id="PTHR30098:SF2">
    <property type="entry name" value="LEUCYL_PHENYLALANYL-TRNA--PROTEIN TRANSFERASE"/>
    <property type="match status" value="1"/>
</dbReference>
<keyword evidence="3 4" id="KW-0012">Acyltransferase</keyword>
<dbReference type="EC" id="2.3.2.6" evidence="4"/>
<protein>
    <submittedName>
        <fullName evidence="4">Leucyl/phenylalanyl-tRNA--protein transferase</fullName>
        <ecNumber evidence="4">2.3.2.6</ecNumber>
    </submittedName>
</protein>
<dbReference type="InterPro" id="IPR042221">
    <property type="entry name" value="Leu/Phe-tRNA_Trfase_N"/>
</dbReference>
<name>A0A161K415_9ZZZZ</name>
<dbReference type="NCBIfam" id="TIGR00667">
    <property type="entry name" value="aat"/>
    <property type="match status" value="1"/>
</dbReference>
<reference evidence="4" key="1">
    <citation type="submission" date="2015-10" db="EMBL/GenBank/DDBJ databases">
        <authorList>
            <person name="Gilbert D.G."/>
        </authorList>
    </citation>
    <scope>NUCLEOTIDE SEQUENCE</scope>
</reference>
<dbReference type="InterPro" id="IPR016181">
    <property type="entry name" value="Acyl_CoA_acyltransferase"/>
</dbReference>
<dbReference type="SUPFAM" id="SSF55729">
    <property type="entry name" value="Acyl-CoA N-acyltransferases (Nat)"/>
    <property type="match status" value="1"/>
</dbReference>
<dbReference type="Pfam" id="PF03588">
    <property type="entry name" value="Leu_Phe_trans"/>
    <property type="match status" value="1"/>
</dbReference>
<gene>
    <name evidence="4" type="ORF">MGWOODY_Tha250</name>
</gene>
<dbReference type="InterPro" id="IPR042203">
    <property type="entry name" value="Leu/Phe-tRNA_Trfase_C"/>
</dbReference>
<evidence type="ECO:0000313" key="4">
    <source>
        <dbReference type="EMBL" id="CUS40096.1"/>
    </source>
</evidence>
<dbReference type="InterPro" id="IPR004616">
    <property type="entry name" value="Leu/Phe-tRNA_Trfase"/>
</dbReference>
<evidence type="ECO:0000256" key="2">
    <source>
        <dbReference type="ARBA" id="ARBA00022679"/>
    </source>
</evidence>
<accession>A0A161K415</accession>
<dbReference type="EMBL" id="CZQC01000004">
    <property type="protein sequence ID" value="CUS40096.1"/>
    <property type="molecule type" value="Genomic_DNA"/>
</dbReference>